<dbReference type="Gene3D" id="3.40.50.150">
    <property type="entry name" value="Vaccinia Virus protein VP39"/>
    <property type="match status" value="1"/>
</dbReference>
<accession>A0A0W8FEB7</accession>
<evidence type="ECO:0000313" key="2">
    <source>
        <dbReference type="EMBL" id="KUG19231.1"/>
    </source>
</evidence>
<evidence type="ECO:0000256" key="1">
    <source>
        <dbReference type="SAM" id="MobiDB-lite"/>
    </source>
</evidence>
<dbReference type="AlphaFoldDB" id="A0A0W8FEB7"/>
<comment type="caution">
    <text evidence="2">The sequence shown here is derived from an EMBL/GenBank/DDBJ whole genome shotgun (WGS) entry which is preliminary data.</text>
</comment>
<dbReference type="SUPFAM" id="SSF53335">
    <property type="entry name" value="S-adenosyl-L-methionine-dependent methyltransferases"/>
    <property type="match status" value="1"/>
</dbReference>
<sequence length="151" mass="16962">MIADYGAADGVNSNRLFERIVRYIHGINPSLNVRLVYIDIADPAAFNQFWADSHLSELKHVEAEYIRRSFYEPFPELAGRLNIGFSSTALHWMDTETVDADSSGTSPAYRQTSYQPPGAGSSQNNGSAIGEYFFANARVLSSREVYWCWLP</sequence>
<protein>
    <submittedName>
        <fullName evidence="2">Uncharacterized protein</fullName>
    </submittedName>
</protein>
<proteinExistence type="predicted"/>
<feature type="region of interest" description="Disordered" evidence="1">
    <location>
        <begin position="101"/>
        <end position="123"/>
    </location>
</feature>
<organism evidence="2">
    <name type="scientific">hydrocarbon metagenome</name>
    <dbReference type="NCBI Taxonomy" id="938273"/>
    <lineage>
        <taxon>unclassified sequences</taxon>
        <taxon>metagenomes</taxon>
        <taxon>ecological metagenomes</taxon>
    </lineage>
</organism>
<dbReference type="InterPro" id="IPR029063">
    <property type="entry name" value="SAM-dependent_MTases_sf"/>
</dbReference>
<reference evidence="2" key="1">
    <citation type="journal article" date="2015" name="Proc. Natl. Acad. Sci. U.S.A.">
        <title>Networks of energetic and metabolic interactions define dynamics in microbial communities.</title>
        <authorList>
            <person name="Embree M."/>
            <person name="Liu J.K."/>
            <person name="Al-Bassam M.M."/>
            <person name="Zengler K."/>
        </authorList>
    </citation>
    <scope>NUCLEOTIDE SEQUENCE</scope>
</reference>
<name>A0A0W8FEB7_9ZZZZ</name>
<dbReference type="EMBL" id="LNQE01001313">
    <property type="protein sequence ID" value="KUG19231.1"/>
    <property type="molecule type" value="Genomic_DNA"/>
</dbReference>
<gene>
    <name evidence="2" type="ORF">ASZ90_011058</name>
</gene>